<dbReference type="EMBL" id="JBHSYM010000111">
    <property type="protein sequence ID" value="MFC7017837.1"/>
    <property type="molecule type" value="Genomic_DNA"/>
</dbReference>
<dbReference type="RefSeq" id="WP_189874300.1">
    <property type="nucleotide sequence ID" value="NZ_BMWA01000014.1"/>
</dbReference>
<dbReference type="Proteomes" id="UP001596409">
    <property type="component" value="Unassembled WGS sequence"/>
</dbReference>
<proteinExistence type="predicted"/>
<reference evidence="2" key="1">
    <citation type="journal article" date="2019" name="Int. J. Syst. Evol. Microbiol.">
        <title>The Global Catalogue of Microorganisms (GCM) 10K type strain sequencing project: providing services to taxonomists for standard genome sequencing and annotation.</title>
        <authorList>
            <consortium name="The Broad Institute Genomics Platform"/>
            <consortium name="The Broad Institute Genome Sequencing Center for Infectious Disease"/>
            <person name="Wu L."/>
            <person name="Ma J."/>
        </authorList>
    </citation>
    <scope>NUCLEOTIDE SEQUENCE [LARGE SCALE GENOMIC DNA]</scope>
    <source>
        <strain evidence="2">JCM 4855</strain>
    </source>
</reference>
<name>A0ABW2EES8_9ACTN</name>
<dbReference type="PROSITE" id="PS51257">
    <property type="entry name" value="PROKAR_LIPOPROTEIN"/>
    <property type="match status" value="1"/>
</dbReference>
<sequence>MPTARTPRRPAHHERALPGLLLATLGLLVGCAAPGHRVELGPEDTVKAAQRILTVKTR</sequence>
<evidence type="ECO:0008006" key="3">
    <source>
        <dbReference type="Google" id="ProtNLM"/>
    </source>
</evidence>
<comment type="caution">
    <text evidence="1">The sequence shown here is derived from an EMBL/GenBank/DDBJ whole genome shotgun (WGS) entry which is preliminary data.</text>
</comment>
<accession>A0ABW2EES8</accession>
<gene>
    <name evidence="1" type="ORF">ACFQMH_40365</name>
</gene>
<protein>
    <recommendedName>
        <fullName evidence="3">Lipoprotein</fullName>
    </recommendedName>
</protein>
<evidence type="ECO:0000313" key="1">
    <source>
        <dbReference type="EMBL" id="MFC7017837.1"/>
    </source>
</evidence>
<keyword evidence="2" id="KW-1185">Reference proteome</keyword>
<evidence type="ECO:0000313" key="2">
    <source>
        <dbReference type="Proteomes" id="UP001596409"/>
    </source>
</evidence>
<organism evidence="1 2">
    <name type="scientific">Streptomyces viridiviolaceus</name>
    <dbReference type="NCBI Taxonomy" id="68282"/>
    <lineage>
        <taxon>Bacteria</taxon>
        <taxon>Bacillati</taxon>
        <taxon>Actinomycetota</taxon>
        <taxon>Actinomycetes</taxon>
        <taxon>Kitasatosporales</taxon>
        <taxon>Streptomycetaceae</taxon>
        <taxon>Streptomyces</taxon>
    </lineage>
</organism>